<dbReference type="InterPro" id="IPR012945">
    <property type="entry name" value="Tubulin-bd_cofactor_C_dom"/>
</dbReference>
<dbReference type="GO" id="GO:0007023">
    <property type="term" value="P:post-chaperonin tubulin folding pathway"/>
    <property type="evidence" value="ECO:0007669"/>
    <property type="project" value="InterPro"/>
</dbReference>
<feature type="compositionally biased region" description="Low complexity" evidence="4">
    <location>
        <begin position="93"/>
        <end position="102"/>
    </location>
</feature>
<dbReference type="Gene3D" id="1.20.58.1250">
    <property type="entry name" value="Tubulin Binding Cofactor C, N-terminal domain"/>
    <property type="match status" value="1"/>
</dbReference>
<dbReference type="OrthoDB" id="194775at2759"/>
<dbReference type="InterPro" id="IPR038397">
    <property type="entry name" value="TBCC_N_sf"/>
</dbReference>
<accession>A0A9W8G6M5</accession>
<dbReference type="EMBL" id="JANBTW010000041">
    <property type="protein sequence ID" value="KAJ2676230.1"/>
    <property type="molecule type" value="Genomic_DNA"/>
</dbReference>
<proteinExistence type="inferred from homology"/>
<dbReference type="InterPro" id="IPR016098">
    <property type="entry name" value="CAP/MinC_C"/>
</dbReference>
<dbReference type="Pfam" id="PF07986">
    <property type="entry name" value="TBCC"/>
    <property type="match status" value="1"/>
</dbReference>
<reference evidence="6" key="1">
    <citation type="submission" date="2022-07" db="EMBL/GenBank/DDBJ databases">
        <title>Phylogenomic reconstructions and comparative analyses of Kickxellomycotina fungi.</title>
        <authorList>
            <person name="Reynolds N.K."/>
            <person name="Stajich J.E."/>
            <person name="Barry K."/>
            <person name="Grigoriev I.V."/>
            <person name="Crous P."/>
            <person name="Smith M.E."/>
        </authorList>
    </citation>
    <scope>NUCLEOTIDE SEQUENCE</scope>
    <source>
        <strain evidence="6">NRRL 3115</strain>
    </source>
</reference>
<comment type="caution">
    <text evidence="6">The sequence shown here is derived from an EMBL/GenBank/DDBJ whole genome shotgun (WGS) entry which is preliminary data.</text>
</comment>
<organism evidence="6 7">
    <name type="scientific">Coemansia spiralis</name>
    <dbReference type="NCBI Taxonomy" id="417178"/>
    <lineage>
        <taxon>Eukaryota</taxon>
        <taxon>Fungi</taxon>
        <taxon>Fungi incertae sedis</taxon>
        <taxon>Zoopagomycota</taxon>
        <taxon>Kickxellomycotina</taxon>
        <taxon>Kickxellomycetes</taxon>
        <taxon>Kickxellales</taxon>
        <taxon>Kickxellaceae</taxon>
        <taxon>Coemansia</taxon>
    </lineage>
</organism>
<evidence type="ECO:0000256" key="2">
    <source>
        <dbReference type="ARBA" id="ARBA00008848"/>
    </source>
</evidence>
<dbReference type="Gene3D" id="2.160.20.70">
    <property type="match status" value="1"/>
</dbReference>
<evidence type="ECO:0000259" key="5">
    <source>
        <dbReference type="PROSITE" id="PS51329"/>
    </source>
</evidence>
<comment type="subcellular location">
    <subcellularLocation>
        <location evidence="1">Cytoplasm</location>
    </subcellularLocation>
</comment>
<dbReference type="PANTHER" id="PTHR15139">
    <property type="entry name" value="TUBULIN FOLDING COFACTOR C"/>
    <property type="match status" value="1"/>
</dbReference>
<dbReference type="InterPro" id="IPR027684">
    <property type="entry name" value="TBCC"/>
</dbReference>
<dbReference type="AlphaFoldDB" id="A0A9W8G6M5"/>
<protein>
    <recommendedName>
        <fullName evidence="5">C-CAP/cofactor C-like domain-containing protein</fullName>
    </recommendedName>
</protein>
<dbReference type="GO" id="GO:0005737">
    <property type="term" value="C:cytoplasm"/>
    <property type="evidence" value="ECO:0007669"/>
    <property type="project" value="UniProtKB-SubCell"/>
</dbReference>
<comment type="similarity">
    <text evidence="2">Belongs to the TBCC family.</text>
</comment>
<evidence type="ECO:0000256" key="1">
    <source>
        <dbReference type="ARBA" id="ARBA00004496"/>
    </source>
</evidence>
<sequence length="268" mass="30114">MASAGSQANAAAASQFWEYFQQQKTQIEQTADVQMIRDLDTALREALVYLPAYDQKQLAKEMESLRQLAKPSKQGFRFKSAKPKPADIISKETPTTPQTNTPVVQVSGKWVAPSLQADCELRDISHSIVDLRPSGSIRALNCHRLHNTIVIAAFDGSLTMRDSTNVLLIASVRQMRVENSTDISIHLYCSSRPVIEGSRGIQFAQCPAEMHRELPNLFDRVDDFNWLKRQQSPNWSIGVPLGDEFWSLINGPTKPHEALLRFLPLNKD</sequence>
<feature type="domain" description="C-CAP/cofactor C-like" evidence="5">
    <location>
        <begin position="85"/>
        <end position="226"/>
    </location>
</feature>
<evidence type="ECO:0000313" key="7">
    <source>
        <dbReference type="Proteomes" id="UP001151518"/>
    </source>
</evidence>
<dbReference type="Proteomes" id="UP001151518">
    <property type="component" value="Unassembled WGS sequence"/>
</dbReference>
<gene>
    <name evidence="6" type="ORF">GGI25_003617</name>
</gene>
<evidence type="ECO:0000313" key="6">
    <source>
        <dbReference type="EMBL" id="KAJ2676230.1"/>
    </source>
</evidence>
<dbReference type="GO" id="GO:0007021">
    <property type="term" value="P:tubulin complex assembly"/>
    <property type="evidence" value="ECO:0007669"/>
    <property type="project" value="TreeGrafter"/>
</dbReference>
<evidence type="ECO:0000256" key="4">
    <source>
        <dbReference type="SAM" id="MobiDB-lite"/>
    </source>
</evidence>
<feature type="region of interest" description="Disordered" evidence="4">
    <location>
        <begin position="74"/>
        <end position="102"/>
    </location>
</feature>
<keyword evidence="3" id="KW-0963">Cytoplasm</keyword>
<dbReference type="PROSITE" id="PS51329">
    <property type="entry name" value="C_CAP_COFACTOR_C"/>
    <property type="match status" value="1"/>
</dbReference>
<dbReference type="InterPro" id="IPR017901">
    <property type="entry name" value="C-CAP_CF_C-like"/>
</dbReference>
<dbReference type="PANTHER" id="PTHR15139:SF0">
    <property type="entry name" value="TUBULIN-SPECIFIC CHAPERONE C"/>
    <property type="match status" value="1"/>
</dbReference>
<name>A0A9W8G6M5_9FUNG</name>
<evidence type="ECO:0000256" key="3">
    <source>
        <dbReference type="ARBA" id="ARBA00022490"/>
    </source>
</evidence>